<feature type="region of interest" description="Disordered" evidence="1">
    <location>
        <begin position="577"/>
        <end position="757"/>
    </location>
</feature>
<protein>
    <recommendedName>
        <fullName evidence="2">Protein kinase domain-containing protein</fullName>
    </recommendedName>
</protein>
<dbReference type="SMART" id="SM00220">
    <property type="entry name" value="S_TKc"/>
    <property type="match status" value="1"/>
</dbReference>
<feature type="compositionally biased region" description="Basic and acidic residues" evidence="1">
    <location>
        <begin position="1"/>
        <end position="10"/>
    </location>
</feature>
<dbReference type="SUPFAM" id="SSF48371">
    <property type="entry name" value="ARM repeat"/>
    <property type="match status" value="1"/>
</dbReference>
<feature type="domain" description="Protein kinase" evidence="2">
    <location>
        <begin position="1"/>
        <end position="244"/>
    </location>
</feature>
<dbReference type="PROSITE" id="PS50011">
    <property type="entry name" value="PROTEIN_KINASE_DOM"/>
    <property type="match status" value="1"/>
</dbReference>
<dbReference type="GO" id="GO:0005524">
    <property type="term" value="F:ATP binding"/>
    <property type="evidence" value="ECO:0007669"/>
    <property type="project" value="InterPro"/>
</dbReference>
<proteinExistence type="predicted"/>
<dbReference type="InterPro" id="IPR000719">
    <property type="entry name" value="Prot_kinase_dom"/>
</dbReference>
<evidence type="ECO:0000313" key="3">
    <source>
        <dbReference type="EMBL" id="CAE0614012.1"/>
    </source>
</evidence>
<feature type="compositionally biased region" description="Basic and acidic residues" evidence="1">
    <location>
        <begin position="748"/>
        <end position="757"/>
    </location>
</feature>
<feature type="region of interest" description="Disordered" evidence="1">
    <location>
        <begin position="1"/>
        <end position="23"/>
    </location>
</feature>
<sequence length="757" mass="82610">MADAQPRDGSEPATAFRKRGNAEDIRAAKNGAKRLRTVRHPNVLRLIDSYDLENGDDGQGPVVYVVTERVKTLREVLRSMKDFTAKQRNEYLAWGLKQITAAVSFLNNDCNLVHGNVCMDAVVVTEKLEWKLHGFDLLSDAKGSNLPEWPLQDFAWMVQKQYKPAEFAKGDWDTIHSSPPWAIDAWGLGCLIQEVFAQSQLNRTEELRRTQHIPQALLPDYQRLLASTPSKRMNPSRLTNSPFFNNSLVDIMVFLENFALRDDFEKDTFFKKLPGQVESIPPPVLKNTLLPLVINALEYNNAPASALNLLLKLGQDVDEQTYAAKISPCIVKLSGSPERSIRITILLHMDKIAPHMDAKVVDGELYPKISTGFLDQSGYIRELTLKSIAFLAPKMKEKTLTGSLLKHLAKLQVDAEPSIRANTTILLSNIAQYLGKSTCERVLLNAFCRALKDNFPPSRSAGLLSMGSTAKYYTADEIAQRALPAVSPMMVDKVQEVRKEAFKVTKVFFGILQENAKKLDEADAASSMEKKTSESSSFISNGEGQGSASTLLGWAVSSFSNLKTSKANDVSSLEKISTVKLQDPAPTEPKEAPRPDSTASAPLTLHPSTSTAPAGPPASLMDEDIGMDHGGDDAGWDDMDIPILEPPPSRPIKPIAPPPGPARKAQSNAGSTAKVGTARNPSGGMKSEEDQLWDQLGMSAPTPSINRGGTAGAQGMRRSARPGSMGAMKKAEPQKKLGATRKTSSDVPIDRDGEGGR</sequence>
<evidence type="ECO:0000256" key="1">
    <source>
        <dbReference type="SAM" id="MobiDB-lite"/>
    </source>
</evidence>
<dbReference type="Gene3D" id="1.25.10.10">
    <property type="entry name" value="Leucine-rich Repeat Variant"/>
    <property type="match status" value="1"/>
</dbReference>
<dbReference type="PANTHER" id="PTHR12984:SF3">
    <property type="entry name" value="N-TERMINAL KINASE-LIKE PROTEIN"/>
    <property type="match status" value="1"/>
</dbReference>
<dbReference type="InterPro" id="IPR011989">
    <property type="entry name" value="ARM-like"/>
</dbReference>
<dbReference type="AlphaFoldDB" id="A0A7S3UGS4"/>
<name>A0A7S3UGS4_9CHLO</name>
<dbReference type="PANTHER" id="PTHR12984">
    <property type="entry name" value="SCY1-RELATED S/T PROTEIN KINASE-LIKE"/>
    <property type="match status" value="1"/>
</dbReference>
<reference evidence="3" key="1">
    <citation type="submission" date="2021-01" db="EMBL/GenBank/DDBJ databases">
        <authorList>
            <person name="Corre E."/>
            <person name="Pelletier E."/>
            <person name="Niang G."/>
            <person name="Scheremetjew M."/>
            <person name="Finn R."/>
            <person name="Kale V."/>
            <person name="Holt S."/>
            <person name="Cochrane G."/>
            <person name="Meng A."/>
            <person name="Brown T."/>
            <person name="Cohen L."/>
        </authorList>
    </citation>
    <scope>NUCLEOTIDE SEQUENCE</scope>
    <source>
        <strain evidence="3">CCMP1897</strain>
    </source>
</reference>
<organism evidence="3">
    <name type="scientific">Picocystis salinarum</name>
    <dbReference type="NCBI Taxonomy" id="88271"/>
    <lineage>
        <taxon>Eukaryota</taxon>
        <taxon>Viridiplantae</taxon>
        <taxon>Chlorophyta</taxon>
        <taxon>Picocystophyceae</taxon>
        <taxon>Picocystales</taxon>
        <taxon>Picocystaceae</taxon>
        <taxon>Picocystis</taxon>
    </lineage>
</organism>
<feature type="compositionally biased region" description="Pro residues" evidence="1">
    <location>
        <begin position="644"/>
        <end position="661"/>
    </location>
</feature>
<dbReference type="InterPro" id="IPR016024">
    <property type="entry name" value="ARM-type_fold"/>
</dbReference>
<feature type="compositionally biased region" description="Low complexity" evidence="1">
    <location>
        <begin position="607"/>
        <end position="619"/>
    </location>
</feature>
<dbReference type="Pfam" id="PF07714">
    <property type="entry name" value="PK_Tyr_Ser-Thr"/>
    <property type="match status" value="1"/>
</dbReference>
<dbReference type="Gene3D" id="3.30.200.20">
    <property type="entry name" value="Phosphorylase Kinase, domain 1"/>
    <property type="match status" value="1"/>
</dbReference>
<dbReference type="SUPFAM" id="SSF56112">
    <property type="entry name" value="Protein kinase-like (PK-like)"/>
    <property type="match status" value="1"/>
</dbReference>
<gene>
    <name evidence="3" type="ORF">PSAL00342_LOCUS7913</name>
</gene>
<dbReference type="InterPro" id="IPR011009">
    <property type="entry name" value="Kinase-like_dom_sf"/>
</dbReference>
<dbReference type="EMBL" id="HBIS01009731">
    <property type="protein sequence ID" value="CAE0614012.1"/>
    <property type="molecule type" value="Transcribed_RNA"/>
</dbReference>
<dbReference type="GO" id="GO:0004672">
    <property type="term" value="F:protein kinase activity"/>
    <property type="evidence" value="ECO:0007669"/>
    <property type="project" value="InterPro"/>
</dbReference>
<evidence type="ECO:0000259" key="2">
    <source>
        <dbReference type="PROSITE" id="PS50011"/>
    </source>
</evidence>
<dbReference type="Gene3D" id="1.10.510.10">
    <property type="entry name" value="Transferase(Phosphotransferase) domain 1"/>
    <property type="match status" value="1"/>
</dbReference>
<accession>A0A7S3UGS4</accession>
<dbReference type="InterPro" id="IPR051177">
    <property type="entry name" value="CIK-Related_Protein"/>
</dbReference>
<dbReference type="InterPro" id="IPR001245">
    <property type="entry name" value="Ser-Thr/Tyr_kinase_cat_dom"/>
</dbReference>